<keyword evidence="1" id="KW-0813">Transport</keyword>
<feature type="domain" description="ABC transporter" evidence="4">
    <location>
        <begin position="12"/>
        <end position="252"/>
    </location>
</feature>
<dbReference type="GO" id="GO:0016887">
    <property type="term" value="F:ATP hydrolysis activity"/>
    <property type="evidence" value="ECO:0007669"/>
    <property type="project" value="InterPro"/>
</dbReference>
<dbReference type="PANTHER" id="PTHR42788">
    <property type="entry name" value="TAURINE IMPORT ATP-BINDING PROTEIN-RELATED"/>
    <property type="match status" value="1"/>
</dbReference>
<evidence type="ECO:0000313" key="5">
    <source>
        <dbReference type="EMBL" id="OGZ43443.1"/>
    </source>
</evidence>
<keyword evidence="2" id="KW-0547">Nucleotide-binding</keyword>
<dbReference type="GO" id="GO:0005524">
    <property type="term" value="F:ATP binding"/>
    <property type="evidence" value="ECO:0007669"/>
    <property type="project" value="UniProtKB-KW"/>
</dbReference>
<dbReference type="Pfam" id="PF00005">
    <property type="entry name" value="ABC_tran"/>
    <property type="match status" value="1"/>
</dbReference>
<reference evidence="5 6" key="1">
    <citation type="journal article" date="2016" name="Nat. Commun.">
        <title>Thousands of microbial genomes shed light on interconnected biogeochemical processes in an aquifer system.</title>
        <authorList>
            <person name="Anantharaman K."/>
            <person name="Brown C.T."/>
            <person name="Hug L.A."/>
            <person name="Sharon I."/>
            <person name="Castelle C.J."/>
            <person name="Probst A.J."/>
            <person name="Thomas B.C."/>
            <person name="Singh A."/>
            <person name="Wilkins M.J."/>
            <person name="Karaoz U."/>
            <person name="Brodie E.L."/>
            <person name="Williams K.H."/>
            <person name="Hubbard S.S."/>
            <person name="Banfield J.F."/>
        </authorList>
    </citation>
    <scope>NUCLEOTIDE SEQUENCE [LARGE SCALE GENOMIC DNA]</scope>
</reference>
<evidence type="ECO:0000256" key="3">
    <source>
        <dbReference type="ARBA" id="ARBA00022840"/>
    </source>
</evidence>
<dbReference type="Gene3D" id="3.40.50.300">
    <property type="entry name" value="P-loop containing nucleotide triphosphate hydrolases"/>
    <property type="match status" value="1"/>
</dbReference>
<comment type="caution">
    <text evidence="5">The sequence shown here is derived from an EMBL/GenBank/DDBJ whole genome shotgun (WGS) entry which is preliminary data.</text>
</comment>
<dbReference type="InterPro" id="IPR017871">
    <property type="entry name" value="ABC_transporter-like_CS"/>
</dbReference>
<name>A0A1G2FZE5_9BACT</name>
<dbReference type="InterPro" id="IPR003439">
    <property type="entry name" value="ABC_transporter-like_ATP-bd"/>
</dbReference>
<dbReference type="EMBL" id="MHNK01000015">
    <property type="protein sequence ID" value="OGZ43443.1"/>
    <property type="molecule type" value="Genomic_DNA"/>
</dbReference>
<sequence>MQNGYEVGKVLLKIEHVSFTYPDGTLVLRDVNAEIRNITRPGTGIKQGQVVAFFGPSGIGKTTLFNLIGGIEKPTSGQIFIGENNEPVRTGAVGIVWQNYPLFPHRTILSSLTLAAKQGGCPNTSEARDKALGMMQSFGLGEVGNRYPPQLSGGQKQRASILEQLLCSEHFLLMDEPFSGQDIIAKEKVCELIREVSTFAEQNTIIVVTHDIEPGLLIADRAWMMGLERGEDGTFLRGARIIEFIDLAAGGFAWRTDLAESLEFHELVLEVKRKFRKLK</sequence>
<dbReference type="InterPro" id="IPR003593">
    <property type="entry name" value="AAA+_ATPase"/>
</dbReference>
<evidence type="ECO:0000256" key="1">
    <source>
        <dbReference type="ARBA" id="ARBA00022448"/>
    </source>
</evidence>
<keyword evidence="3" id="KW-0067">ATP-binding</keyword>
<evidence type="ECO:0000313" key="6">
    <source>
        <dbReference type="Proteomes" id="UP000177480"/>
    </source>
</evidence>
<dbReference type="InterPro" id="IPR050166">
    <property type="entry name" value="ABC_transporter_ATP-bind"/>
</dbReference>
<dbReference type="PANTHER" id="PTHR42788:SF2">
    <property type="entry name" value="ABC TRANSPORTER ATP-BINDING PROTEIN"/>
    <property type="match status" value="1"/>
</dbReference>
<proteinExistence type="predicted"/>
<dbReference type="STRING" id="1802114.A2719_05590"/>
<organism evidence="5 6">
    <name type="scientific">Candidatus Ryanbacteria bacterium RIFCSPHIGHO2_01_FULL_45_22</name>
    <dbReference type="NCBI Taxonomy" id="1802114"/>
    <lineage>
        <taxon>Bacteria</taxon>
        <taxon>Candidatus Ryaniibacteriota</taxon>
    </lineage>
</organism>
<dbReference type="SMART" id="SM00382">
    <property type="entry name" value="AAA"/>
    <property type="match status" value="1"/>
</dbReference>
<gene>
    <name evidence="5" type="ORF">A2719_05590</name>
</gene>
<protein>
    <recommendedName>
        <fullName evidence="4">ABC transporter domain-containing protein</fullName>
    </recommendedName>
</protein>
<dbReference type="PROSITE" id="PS50893">
    <property type="entry name" value="ABC_TRANSPORTER_2"/>
    <property type="match status" value="1"/>
</dbReference>
<dbReference type="AlphaFoldDB" id="A0A1G2FZE5"/>
<dbReference type="Proteomes" id="UP000177480">
    <property type="component" value="Unassembled WGS sequence"/>
</dbReference>
<evidence type="ECO:0000259" key="4">
    <source>
        <dbReference type="PROSITE" id="PS50893"/>
    </source>
</evidence>
<dbReference type="InterPro" id="IPR027417">
    <property type="entry name" value="P-loop_NTPase"/>
</dbReference>
<dbReference type="PROSITE" id="PS00211">
    <property type="entry name" value="ABC_TRANSPORTER_1"/>
    <property type="match status" value="1"/>
</dbReference>
<evidence type="ECO:0000256" key="2">
    <source>
        <dbReference type="ARBA" id="ARBA00022741"/>
    </source>
</evidence>
<dbReference type="SUPFAM" id="SSF52540">
    <property type="entry name" value="P-loop containing nucleoside triphosphate hydrolases"/>
    <property type="match status" value="1"/>
</dbReference>
<accession>A0A1G2FZE5</accession>